<dbReference type="Proteomes" id="UP000003953">
    <property type="component" value="Unassembled WGS sequence"/>
</dbReference>
<organism evidence="1 2">
    <name type="scientific">Helicobacter pullorum MIT 98-5489</name>
    <dbReference type="NCBI Taxonomy" id="537972"/>
    <lineage>
        <taxon>Bacteria</taxon>
        <taxon>Pseudomonadati</taxon>
        <taxon>Campylobacterota</taxon>
        <taxon>Epsilonproteobacteria</taxon>
        <taxon>Campylobacterales</taxon>
        <taxon>Helicobacteraceae</taxon>
        <taxon>Helicobacter</taxon>
    </lineage>
</organism>
<evidence type="ECO:0000313" key="1">
    <source>
        <dbReference type="EMBL" id="EEQ63991.1"/>
    </source>
</evidence>
<name>C5F0H8_9HELI</name>
<reference evidence="2" key="1">
    <citation type="journal article" date="2014" name="Genome Announc.">
        <title>Draft genome sequences of six enterohepatic helicobacter species isolated from humans and one from rhesus macaques.</title>
        <authorList>
            <person name="Shen Z."/>
            <person name="Sheh A."/>
            <person name="Young S.K."/>
            <person name="Abouelliel A."/>
            <person name="Ward D.V."/>
            <person name="Earl A.M."/>
            <person name="Fox J.G."/>
        </authorList>
    </citation>
    <scope>NUCLEOTIDE SEQUENCE [LARGE SCALE GENOMIC DNA]</scope>
    <source>
        <strain evidence="2">MIT 98-5489</strain>
    </source>
</reference>
<keyword evidence="2" id="KW-1185">Reference proteome</keyword>
<dbReference type="AlphaFoldDB" id="C5F0H8"/>
<gene>
    <name evidence="1" type="ORF">HPMG_01448</name>
</gene>
<protein>
    <submittedName>
        <fullName evidence="1">Uncharacterized protein</fullName>
    </submittedName>
</protein>
<evidence type="ECO:0000313" key="2">
    <source>
        <dbReference type="Proteomes" id="UP000003953"/>
    </source>
</evidence>
<proteinExistence type="predicted"/>
<accession>C5F0H8</accession>
<dbReference type="HOGENOM" id="CLU_3044101_0_0_7"/>
<sequence length="54" mass="6443">MNLYSKFRFSIPKAHFLFIPKFNTKISVFIMFCQSFNHSFFKHNNPLIGNICII</sequence>
<dbReference type="EMBL" id="DS990444">
    <property type="protein sequence ID" value="EEQ63991.1"/>
    <property type="molecule type" value="Genomic_DNA"/>
</dbReference>